<proteinExistence type="predicted"/>
<feature type="compositionally biased region" description="Basic and acidic residues" evidence="1">
    <location>
        <begin position="12"/>
        <end position="21"/>
    </location>
</feature>
<dbReference type="InterPro" id="IPR027417">
    <property type="entry name" value="P-loop_NTPase"/>
</dbReference>
<protein>
    <submittedName>
        <fullName evidence="2">Uncharacterized protein</fullName>
    </submittedName>
</protein>
<dbReference type="Proteomes" id="UP001529510">
    <property type="component" value="Unassembled WGS sequence"/>
</dbReference>
<comment type="caution">
    <text evidence="2">The sequence shown here is derived from an EMBL/GenBank/DDBJ whole genome shotgun (WGS) entry which is preliminary data.</text>
</comment>
<feature type="region of interest" description="Disordered" evidence="1">
    <location>
        <begin position="1"/>
        <end position="21"/>
    </location>
</feature>
<feature type="non-terminal residue" evidence="2">
    <location>
        <position position="65"/>
    </location>
</feature>
<keyword evidence="3" id="KW-1185">Reference proteome</keyword>
<reference evidence="2 3" key="1">
    <citation type="submission" date="2024-05" db="EMBL/GenBank/DDBJ databases">
        <title>Genome sequencing and assembly of Indian major carp, Cirrhinus mrigala (Hamilton, 1822).</title>
        <authorList>
            <person name="Mohindra V."/>
            <person name="Chowdhury L.M."/>
            <person name="Lal K."/>
            <person name="Jena J.K."/>
        </authorList>
    </citation>
    <scope>NUCLEOTIDE SEQUENCE [LARGE SCALE GENOMIC DNA]</scope>
    <source>
        <strain evidence="2">CM1030</strain>
        <tissue evidence="2">Blood</tissue>
    </source>
</reference>
<feature type="compositionally biased region" description="Polar residues" evidence="1">
    <location>
        <begin position="1"/>
        <end position="11"/>
    </location>
</feature>
<dbReference type="EMBL" id="JAMKFB020000011">
    <property type="protein sequence ID" value="KAL0180625.1"/>
    <property type="molecule type" value="Genomic_DNA"/>
</dbReference>
<dbReference type="AlphaFoldDB" id="A0ABD0Q3Y8"/>
<gene>
    <name evidence="2" type="ORF">M9458_023031</name>
</gene>
<accession>A0ABD0Q3Y8</accession>
<sequence>MSQTPAMSQMKSRMEEAAKMKDEDKLYKRDGILYSTILSPPQTLDKLKDLEAREDDLILVAYPKC</sequence>
<evidence type="ECO:0000313" key="2">
    <source>
        <dbReference type="EMBL" id="KAL0180625.1"/>
    </source>
</evidence>
<organism evidence="2 3">
    <name type="scientific">Cirrhinus mrigala</name>
    <name type="common">Mrigala</name>
    <dbReference type="NCBI Taxonomy" id="683832"/>
    <lineage>
        <taxon>Eukaryota</taxon>
        <taxon>Metazoa</taxon>
        <taxon>Chordata</taxon>
        <taxon>Craniata</taxon>
        <taxon>Vertebrata</taxon>
        <taxon>Euteleostomi</taxon>
        <taxon>Actinopterygii</taxon>
        <taxon>Neopterygii</taxon>
        <taxon>Teleostei</taxon>
        <taxon>Ostariophysi</taxon>
        <taxon>Cypriniformes</taxon>
        <taxon>Cyprinidae</taxon>
        <taxon>Labeoninae</taxon>
        <taxon>Labeonini</taxon>
        <taxon>Cirrhinus</taxon>
    </lineage>
</organism>
<evidence type="ECO:0000256" key="1">
    <source>
        <dbReference type="SAM" id="MobiDB-lite"/>
    </source>
</evidence>
<name>A0ABD0Q3Y8_CIRMR</name>
<evidence type="ECO:0000313" key="3">
    <source>
        <dbReference type="Proteomes" id="UP001529510"/>
    </source>
</evidence>
<dbReference type="Gene3D" id="3.40.50.300">
    <property type="entry name" value="P-loop containing nucleotide triphosphate hydrolases"/>
    <property type="match status" value="1"/>
</dbReference>